<reference evidence="1" key="1">
    <citation type="submission" date="2023-08" db="EMBL/GenBank/DDBJ databases">
        <title>A de novo genome assembly of Solanum verrucosum Schlechtendal, a Mexican diploid species geographically isolated from the other diploid A-genome species in potato relatives.</title>
        <authorList>
            <person name="Hosaka K."/>
        </authorList>
    </citation>
    <scope>NUCLEOTIDE SEQUENCE</scope>
    <source>
        <tissue evidence="1">Young leaves</tissue>
    </source>
</reference>
<dbReference type="AlphaFoldDB" id="A0AAF0USM5"/>
<evidence type="ECO:0000313" key="1">
    <source>
        <dbReference type="EMBL" id="WMV50396.1"/>
    </source>
</evidence>
<evidence type="ECO:0000313" key="2">
    <source>
        <dbReference type="Proteomes" id="UP001234989"/>
    </source>
</evidence>
<gene>
    <name evidence="1" type="ORF">MTR67_043781</name>
</gene>
<name>A0AAF0USM5_SOLVR</name>
<proteinExistence type="predicted"/>
<sequence length="86" mass="10059">MDINGQNGTRQLKEQRKEGMLIAYSTGRVAEWSPKVLVCQALKEKIMSAIERSSRRVAERFRNAVLDRPQLQNFRMLKAKAKRRRN</sequence>
<organism evidence="1 2">
    <name type="scientific">Solanum verrucosum</name>
    <dbReference type="NCBI Taxonomy" id="315347"/>
    <lineage>
        <taxon>Eukaryota</taxon>
        <taxon>Viridiplantae</taxon>
        <taxon>Streptophyta</taxon>
        <taxon>Embryophyta</taxon>
        <taxon>Tracheophyta</taxon>
        <taxon>Spermatophyta</taxon>
        <taxon>Magnoliopsida</taxon>
        <taxon>eudicotyledons</taxon>
        <taxon>Gunneridae</taxon>
        <taxon>Pentapetalae</taxon>
        <taxon>asterids</taxon>
        <taxon>lamiids</taxon>
        <taxon>Solanales</taxon>
        <taxon>Solanaceae</taxon>
        <taxon>Solanoideae</taxon>
        <taxon>Solaneae</taxon>
        <taxon>Solanum</taxon>
    </lineage>
</organism>
<keyword evidence="2" id="KW-1185">Reference proteome</keyword>
<accession>A0AAF0USM5</accession>
<dbReference type="EMBL" id="CP133621">
    <property type="protein sequence ID" value="WMV50396.1"/>
    <property type="molecule type" value="Genomic_DNA"/>
</dbReference>
<dbReference type="Proteomes" id="UP001234989">
    <property type="component" value="Chromosome 10"/>
</dbReference>
<protein>
    <submittedName>
        <fullName evidence="1">Uncharacterized protein</fullName>
    </submittedName>
</protein>